<dbReference type="PROSITE" id="PS51257">
    <property type="entry name" value="PROKAR_LIPOPROTEIN"/>
    <property type="match status" value="1"/>
</dbReference>
<evidence type="ECO:0008006" key="2">
    <source>
        <dbReference type="Google" id="ProtNLM"/>
    </source>
</evidence>
<accession>A0A644WXV4</accession>
<proteinExistence type="predicted"/>
<dbReference type="AlphaFoldDB" id="A0A644WXV4"/>
<evidence type="ECO:0000313" key="1">
    <source>
        <dbReference type="EMBL" id="MPM08537.1"/>
    </source>
</evidence>
<sequence>MRRFLLFCTSAFFLVQACVLPAPAAKEEWVTYGNARFGYSVEYPDIFTVLEEPDNGDGIWLKTEGDTYALTISGGFNVLGEDGETRLQARIREAAHIVPGSDGAGPGWYRVIYSDDGGRKGKERRFHEYGILDGENWASFILVYPLEEVARFSAAAARMEKSLALPSSGEGEDGGAFRPDAYTLRDGRVFLDEKALDCEVYEIPAGLDNGITHWAVTGKEFSEDVTQEETGVWFFGPEGMVVTFIPLDSGNEYRDLLWSPAGDRLVLARGSGTRPDLFFDVFGEGMEKIAEFSGLRGEAAWLDDGMRFVFTRIDDTREGAVFPGLSYGLKVSAVLYDSAVEETIPLKEADETRNYTFLSVSPDGMDIRIVETSVLSPGHWADTEKWKEREITVPVPAAG</sequence>
<reference evidence="1" key="1">
    <citation type="submission" date="2019-08" db="EMBL/GenBank/DDBJ databases">
        <authorList>
            <person name="Kucharzyk K."/>
            <person name="Murdoch R.W."/>
            <person name="Higgins S."/>
            <person name="Loffler F."/>
        </authorList>
    </citation>
    <scope>NUCLEOTIDE SEQUENCE</scope>
</reference>
<dbReference type="EMBL" id="VSSQ01001460">
    <property type="protein sequence ID" value="MPM08537.1"/>
    <property type="molecule type" value="Genomic_DNA"/>
</dbReference>
<name>A0A644WXV4_9ZZZZ</name>
<gene>
    <name evidence="1" type="ORF">SDC9_54850</name>
</gene>
<dbReference type="SUPFAM" id="SSF82171">
    <property type="entry name" value="DPP6 N-terminal domain-like"/>
    <property type="match status" value="1"/>
</dbReference>
<organism evidence="1">
    <name type="scientific">bioreactor metagenome</name>
    <dbReference type="NCBI Taxonomy" id="1076179"/>
    <lineage>
        <taxon>unclassified sequences</taxon>
        <taxon>metagenomes</taxon>
        <taxon>ecological metagenomes</taxon>
    </lineage>
</organism>
<comment type="caution">
    <text evidence="1">The sequence shown here is derived from an EMBL/GenBank/DDBJ whole genome shotgun (WGS) entry which is preliminary data.</text>
</comment>
<protein>
    <recommendedName>
        <fullName evidence="2">Protein TolB</fullName>
    </recommendedName>
</protein>